<reference evidence="1 2" key="1">
    <citation type="journal article" date="2014" name="Int. J. Syst. Evol. Microbiol.">
        <title>Listeria floridensis sp. nov., Listeria aquatica sp. nov., Listeria cornellensis sp. nov., Listeria riparia sp. nov. and Listeria grandensis sp. nov., from agricultural and natural environments.</title>
        <authorList>
            <person name="den Bakker H.C."/>
            <person name="Warchocki S."/>
            <person name="Wright E.M."/>
            <person name="Allred A.F."/>
            <person name="Ahlstrom C."/>
            <person name="Manuel C.S."/>
            <person name="Stasiewicz M.J."/>
            <person name="Burrell A."/>
            <person name="Roof S."/>
            <person name="Strawn L."/>
            <person name="Fortes E.D."/>
            <person name="Nightingale K.K."/>
            <person name="Kephart D."/>
            <person name="Wiedmann M."/>
        </authorList>
    </citation>
    <scope>NUCLEOTIDE SEQUENCE [LARGE SCALE GENOMIC DNA]</scope>
    <source>
        <strain evidence="1 2">FSL S10-1187</strain>
    </source>
</reference>
<evidence type="ECO:0000313" key="2">
    <source>
        <dbReference type="Proteomes" id="UP000019249"/>
    </source>
</evidence>
<gene>
    <name evidence="1" type="ORF">MFLO_01945</name>
</gene>
<keyword evidence="2" id="KW-1185">Reference proteome</keyword>
<evidence type="ECO:0000313" key="1">
    <source>
        <dbReference type="EMBL" id="EUJ33941.1"/>
    </source>
</evidence>
<proteinExistence type="predicted"/>
<dbReference type="EMBL" id="AODF01000001">
    <property type="protein sequence ID" value="EUJ33941.1"/>
    <property type="molecule type" value="Genomic_DNA"/>
</dbReference>
<protein>
    <submittedName>
        <fullName evidence="1">FtsK/SpoIIIE family protein</fullName>
    </submittedName>
</protein>
<name>A0ABP3B338_9LIST</name>
<sequence>MLDVMNKPYKEQPLPPYEAYYIKQGQAERIKLIAPL</sequence>
<organism evidence="1 2">
    <name type="scientific">Listeria floridensis FSL S10-1187</name>
    <dbReference type="NCBI Taxonomy" id="1265817"/>
    <lineage>
        <taxon>Bacteria</taxon>
        <taxon>Bacillati</taxon>
        <taxon>Bacillota</taxon>
        <taxon>Bacilli</taxon>
        <taxon>Bacillales</taxon>
        <taxon>Listeriaceae</taxon>
        <taxon>Listeria</taxon>
    </lineage>
</organism>
<dbReference type="Proteomes" id="UP000019249">
    <property type="component" value="Unassembled WGS sequence"/>
</dbReference>
<comment type="caution">
    <text evidence="1">The sequence shown here is derived from an EMBL/GenBank/DDBJ whole genome shotgun (WGS) entry which is preliminary data.</text>
</comment>
<accession>A0ABP3B338</accession>